<evidence type="ECO:0000256" key="1">
    <source>
        <dbReference type="ARBA" id="ARBA00004132"/>
    </source>
</evidence>
<dbReference type="GO" id="GO:0005768">
    <property type="term" value="C:endosome"/>
    <property type="evidence" value="ECO:0007669"/>
    <property type="project" value="TreeGrafter"/>
</dbReference>
<organism evidence="6">
    <name type="scientific">Cucumis melo</name>
    <name type="common">Muskmelon</name>
    <dbReference type="NCBI Taxonomy" id="3656"/>
    <lineage>
        <taxon>Eukaryota</taxon>
        <taxon>Viridiplantae</taxon>
        <taxon>Streptophyta</taxon>
        <taxon>Embryophyta</taxon>
        <taxon>Tracheophyta</taxon>
        <taxon>Spermatophyta</taxon>
        <taxon>Magnoliopsida</taxon>
        <taxon>eudicotyledons</taxon>
        <taxon>Gunneridae</taxon>
        <taxon>Pentapetalae</taxon>
        <taxon>rosids</taxon>
        <taxon>fabids</taxon>
        <taxon>Cucurbitales</taxon>
        <taxon>Cucurbitaceae</taxon>
        <taxon>Benincaseae</taxon>
        <taxon>Cucumis</taxon>
    </lineage>
</organism>
<dbReference type="Gene3D" id="1.25.40.90">
    <property type="match status" value="1"/>
</dbReference>
<evidence type="ECO:0000256" key="3">
    <source>
        <dbReference type="ARBA" id="ARBA00023034"/>
    </source>
</evidence>
<evidence type="ECO:0000313" key="6">
    <source>
        <dbReference type="EnsemblPlants" id="MELO3C022241.2.1"/>
    </source>
</evidence>
<reference evidence="6" key="1">
    <citation type="submission" date="2023-03" db="UniProtKB">
        <authorList>
            <consortium name="EnsemblPlants"/>
        </authorList>
    </citation>
    <scope>IDENTIFICATION</scope>
</reference>
<evidence type="ECO:0000256" key="4">
    <source>
        <dbReference type="ARBA" id="ARBA00023329"/>
    </source>
</evidence>
<dbReference type="InterPro" id="IPR013809">
    <property type="entry name" value="ENTH"/>
</dbReference>
<evidence type="ECO:0000256" key="2">
    <source>
        <dbReference type="ARBA" id="ARBA00004555"/>
    </source>
</evidence>
<keyword evidence="4" id="KW-0968">Cytoplasmic vesicle</keyword>
<dbReference type="GO" id="GO:0005794">
    <property type="term" value="C:Golgi apparatus"/>
    <property type="evidence" value="ECO:0007669"/>
    <property type="project" value="UniProtKB-SubCell"/>
</dbReference>
<dbReference type="GO" id="GO:0030125">
    <property type="term" value="C:clathrin vesicle coat"/>
    <property type="evidence" value="ECO:0007669"/>
    <property type="project" value="TreeGrafter"/>
</dbReference>
<proteinExistence type="predicted"/>
<evidence type="ECO:0000259" key="5">
    <source>
        <dbReference type="PROSITE" id="PS50942"/>
    </source>
</evidence>
<dbReference type="SUPFAM" id="SSF48464">
    <property type="entry name" value="ENTH/VHS domain"/>
    <property type="match status" value="1"/>
</dbReference>
<name>A0A9I9DRA6_CUCME</name>
<dbReference type="PROSITE" id="PS50942">
    <property type="entry name" value="ENTH"/>
    <property type="match status" value="1"/>
</dbReference>
<dbReference type="Pfam" id="PF01417">
    <property type="entry name" value="ENTH"/>
    <property type="match status" value="1"/>
</dbReference>
<accession>A0A9I9DRA6</accession>
<dbReference type="PANTHER" id="PTHR12276">
    <property type="entry name" value="EPSIN/ENT-RELATED"/>
    <property type="match status" value="1"/>
</dbReference>
<dbReference type="GO" id="GO:0006897">
    <property type="term" value="P:endocytosis"/>
    <property type="evidence" value="ECO:0007669"/>
    <property type="project" value="TreeGrafter"/>
</dbReference>
<sequence>LILSPFPCLSFRSLCIFFASLHCHLYPCENKLPEISIFFLLFILSSLFVNYTSNIMSILSKSDTMATPSFHELKKQASFFFKEKIRTARLALTDVTSAELLTEEAINGNPDARSLSSISKAAFEVDDYWRIVAILHKRLLKFEKKNWRLSYNSLIILEHLLTRGPESVAEEFQTDKDVINQMGSFQYVDEKGFNWGISVRKRSERILDLLDKRPVLKEEREKARKLTREILGFGSFSLRSKCQEIVEHSSSSPIGRYGKCNSNFNSLENLEQEEHLVLLEQKEVISVNDYHHPFIIDESKSNASLLLG</sequence>
<dbReference type="GO" id="GO:0005543">
    <property type="term" value="F:phospholipid binding"/>
    <property type="evidence" value="ECO:0007669"/>
    <property type="project" value="TreeGrafter"/>
</dbReference>
<dbReference type="SMART" id="SM00273">
    <property type="entry name" value="ENTH"/>
    <property type="match status" value="1"/>
</dbReference>
<dbReference type="Gramene" id="MELO3C022241.2.1">
    <property type="protein sequence ID" value="MELO3C022241.2.1"/>
    <property type="gene ID" value="MELO3C022241.2"/>
</dbReference>
<comment type="subcellular location">
    <subcellularLocation>
        <location evidence="1">Cytoplasmic vesicle</location>
        <location evidence="1">Clathrin-coated vesicle</location>
    </subcellularLocation>
    <subcellularLocation>
        <location evidence="2">Golgi apparatus</location>
    </subcellularLocation>
</comment>
<dbReference type="EnsemblPlants" id="MELO3C022241.2.1">
    <property type="protein sequence ID" value="MELO3C022241.2.1"/>
    <property type="gene ID" value="MELO3C022241.2"/>
</dbReference>
<keyword evidence="3" id="KW-0333">Golgi apparatus</keyword>
<dbReference type="PANTHER" id="PTHR12276:SF116">
    <property type="entry name" value="ENTH_VHS FAMILY PROTEIN"/>
    <property type="match status" value="1"/>
</dbReference>
<dbReference type="GO" id="GO:0030276">
    <property type="term" value="F:clathrin binding"/>
    <property type="evidence" value="ECO:0007669"/>
    <property type="project" value="TreeGrafter"/>
</dbReference>
<protein>
    <recommendedName>
        <fullName evidence="5">ENTH domain-containing protein</fullName>
    </recommendedName>
</protein>
<dbReference type="InterPro" id="IPR008942">
    <property type="entry name" value="ENTH_VHS"/>
</dbReference>
<dbReference type="GO" id="GO:0005886">
    <property type="term" value="C:plasma membrane"/>
    <property type="evidence" value="ECO:0007669"/>
    <property type="project" value="TreeGrafter"/>
</dbReference>
<feature type="domain" description="ENTH" evidence="5">
    <location>
        <begin position="80"/>
        <end position="220"/>
    </location>
</feature>
<dbReference type="AlphaFoldDB" id="A0A9I9DRA6"/>
<dbReference type="CDD" id="cd03571">
    <property type="entry name" value="ENTH"/>
    <property type="match status" value="1"/>
</dbReference>